<gene>
    <name evidence="5" type="primary">lytR_5</name>
    <name evidence="5" type="ORF">DSM106044_03805</name>
</gene>
<dbReference type="InterPro" id="IPR006976">
    <property type="entry name" value="VanZ-like"/>
</dbReference>
<keyword evidence="6" id="KW-1185">Reference proteome</keyword>
<feature type="domain" description="Cell envelope-related transcriptional attenuator" evidence="3">
    <location>
        <begin position="305"/>
        <end position="462"/>
    </location>
</feature>
<reference evidence="5 6" key="1">
    <citation type="journal article" date="2019" name="Anaerobe">
        <title>Detection of Robinsoniella peoriensis in multiple bone samples of a trauma patient.</title>
        <authorList>
            <person name="Schrottner P."/>
            <person name="Hartwich K."/>
            <person name="Bunk B."/>
            <person name="Schober I."/>
            <person name="Helbig S."/>
            <person name="Rudolph W.W."/>
            <person name="Gunzer F."/>
        </authorList>
    </citation>
    <scope>NUCLEOTIDE SEQUENCE [LARGE SCALE GENOMIC DNA]</scope>
    <source>
        <strain evidence="5 6">DSM 106044</strain>
    </source>
</reference>
<name>A0A4U8Q3K7_9FIRM</name>
<dbReference type="RefSeq" id="WP_138003412.1">
    <property type="nucleotide sequence ID" value="NZ_QGQD01000070.1"/>
</dbReference>
<dbReference type="InterPro" id="IPR004474">
    <property type="entry name" value="LytR_CpsA_psr"/>
</dbReference>
<evidence type="ECO:0000313" key="5">
    <source>
        <dbReference type="EMBL" id="TLC99354.1"/>
    </source>
</evidence>
<dbReference type="PANTHER" id="PTHR33392:SF6">
    <property type="entry name" value="POLYISOPRENYL-TEICHOIC ACID--PEPTIDOGLYCAN TEICHOIC ACID TRANSFERASE TAGU"/>
    <property type="match status" value="1"/>
</dbReference>
<dbReference type="Proteomes" id="UP000306509">
    <property type="component" value="Unassembled WGS sequence"/>
</dbReference>
<feature type="transmembrane region" description="Helical" evidence="2">
    <location>
        <begin position="193"/>
        <end position="216"/>
    </location>
</feature>
<dbReference type="Pfam" id="PF03816">
    <property type="entry name" value="LytR_cpsA_psr"/>
    <property type="match status" value="1"/>
</dbReference>
<keyword evidence="2" id="KW-0472">Membrane</keyword>
<comment type="similarity">
    <text evidence="1">Belongs to the LytR/CpsA/Psr (LCP) family.</text>
</comment>
<dbReference type="STRING" id="180332.GCA_000797495_01021"/>
<feature type="domain" description="VanZ-like" evidence="4">
    <location>
        <begin position="66"/>
        <end position="180"/>
    </location>
</feature>
<evidence type="ECO:0000256" key="2">
    <source>
        <dbReference type="SAM" id="Phobius"/>
    </source>
</evidence>
<dbReference type="Pfam" id="PF04892">
    <property type="entry name" value="VanZ"/>
    <property type="match status" value="1"/>
</dbReference>
<sequence length="557" mass="62479">MKAIINFGKVLETMSAELEKVPFSFLIMVLSAVLLCIAVYFTAAHLHITDTAKIKVRNISVISMLLLYLGIILSITLFTRVPMKEAKVNLILFDEIFRAGYPNRAIVRIFGNILLFVPVGVFIQLIRSDGKKKYFLLLVIPLCSLFIETIQFQTRTGVFDIDDLVCNTLGGFLGFGLAMFYRYVFSKGRKFKILIRIVLVCFTLCVFTGMGGFGVYHTYRVMGKNSLLQKNTLSKAPTLEKESKDAKGKQDGKNEEQAYDPSLYYHDGKAYRYQENVINILCMGIDKRTREIETIPGISGKGGQADAVFLLSLNPDTRKMKIFGISRDTMTAIKNYDYEGNYLGEEKNHLALAYAYGDGSEKSCEMMKEAVSKLMYNLPIHGYAAINLEAVSKLNDAVGGVTVTIPEDMEYDDPAFQKGAKITLTGEQAMKFIQRRDITKSGGNGMRMQRQKTYILSFLNAAKGTIRKDPSLPVKLYQELSKNMVTNLGLDHAVYLATLMLDTNFSGDDIQMLPGKTEKGTYYEEFHIDQDQLYDVILDNFYAEAETETKNSGGDGS</sequence>
<evidence type="ECO:0000256" key="1">
    <source>
        <dbReference type="ARBA" id="ARBA00006068"/>
    </source>
</evidence>
<evidence type="ECO:0000259" key="4">
    <source>
        <dbReference type="Pfam" id="PF04892"/>
    </source>
</evidence>
<evidence type="ECO:0000259" key="3">
    <source>
        <dbReference type="Pfam" id="PF03816"/>
    </source>
</evidence>
<protein>
    <submittedName>
        <fullName evidence="5">Membrane-bound protein LytR</fullName>
    </submittedName>
</protein>
<dbReference type="Gene3D" id="3.40.630.190">
    <property type="entry name" value="LCP protein"/>
    <property type="match status" value="1"/>
</dbReference>
<feature type="transmembrane region" description="Helical" evidence="2">
    <location>
        <begin position="164"/>
        <end position="181"/>
    </location>
</feature>
<feature type="transmembrane region" description="Helical" evidence="2">
    <location>
        <begin position="23"/>
        <end position="46"/>
    </location>
</feature>
<feature type="transmembrane region" description="Helical" evidence="2">
    <location>
        <begin position="135"/>
        <end position="152"/>
    </location>
</feature>
<accession>A0A4U8Q3K7</accession>
<dbReference type="PANTHER" id="PTHR33392">
    <property type="entry name" value="POLYISOPRENYL-TEICHOIC ACID--PEPTIDOGLYCAN TEICHOIC ACID TRANSFERASE TAGU"/>
    <property type="match status" value="1"/>
</dbReference>
<proteinExistence type="inferred from homology"/>
<keyword evidence="2" id="KW-0812">Transmembrane</keyword>
<dbReference type="EMBL" id="QGQD01000070">
    <property type="protein sequence ID" value="TLC99354.1"/>
    <property type="molecule type" value="Genomic_DNA"/>
</dbReference>
<comment type="caution">
    <text evidence="5">The sequence shown here is derived from an EMBL/GenBank/DDBJ whole genome shotgun (WGS) entry which is preliminary data.</text>
</comment>
<dbReference type="AlphaFoldDB" id="A0A4U8Q3K7"/>
<dbReference type="InterPro" id="IPR050922">
    <property type="entry name" value="LytR/CpsA/Psr_CW_biosynth"/>
</dbReference>
<feature type="transmembrane region" description="Helical" evidence="2">
    <location>
        <begin position="58"/>
        <end position="78"/>
    </location>
</feature>
<feature type="transmembrane region" description="Helical" evidence="2">
    <location>
        <begin position="105"/>
        <end position="123"/>
    </location>
</feature>
<evidence type="ECO:0000313" key="6">
    <source>
        <dbReference type="Proteomes" id="UP000306509"/>
    </source>
</evidence>
<dbReference type="NCBIfam" id="TIGR00350">
    <property type="entry name" value="lytR_cpsA_psr"/>
    <property type="match status" value="1"/>
</dbReference>
<organism evidence="5 6">
    <name type="scientific">Robinsoniella peoriensis</name>
    <dbReference type="NCBI Taxonomy" id="180332"/>
    <lineage>
        <taxon>Bacteria</taxon>
        <taxon>Bacillati</taxon>
        <taxon>Bacillota</taxon>
        <taxon>Clostridia</taxon>
        <taxon>Lachnospirales</taxon>
        <taxon>Lachnospiraceae</taxon>
        <taxon>Robinsoniella</taxon>
    </lineage>
</organism>
<keyword evidence="2" id="KW-1133">Transmembrane helix</keyword>